<dbReference type="EMBL" id="CP019628">
    <property type="protein sequence ID" value="AQQ01683.1"/>
    <property type="molecule type" value="Genomic_DNA"/>
</dbReference>
<accession>A0A1Q2H2U6</accession>
<feature type="transmembrane region" description="Helical" evidence="1">
    <location>
        <begin position="212"/>
        <end position="233"/>
    </location>
</feature>
<evidence type="ECO:0000256" key="1">
    <source>
        <dbReference type="SAM" id="Phobius"/>
    </source>
</evidence>
<keyword evidence="1" id="KW-1133">Transmembrane helix</keyword>
<protein>
    <submittedName>
        <fullName evidence="2">Uncharacterized protein</fullName>
    </submittedName>
</protein>
<dbReference type="RefSeq" id="WP_077538317.1">
    <property type="nucleotide sequence ID" value="NZ_CP019628.1"/>
</dbReference>
<feature type="transmembrane region" description="Helical" evidence="1">
    <location>
        <begin position="162"/>
        <end position="181"/>
    </location>
</feature>
<dbReference type="KEGG" id="paln:B0W48_18965"/>
<evidence type="ECO:0000313" key="2">
    <source>
        <dbReference type="EMBL" id="AQQ01683.1"/>
    </source>
</evidence>
<dbReference type="Proteomes" id="UP000188243">
    <property type="component" value="Chromosome"/>
</dbReference>
<feature type="transmembrane region" description="Helical" evidence="1">
    <location>
        <begin position="130"/>
        <end position="150"/>
    </location>
</feature>
<name>A0A1Q2H2U6_9GAMM</name>
<organism evidence="2 3">
    <name type="scientific">Pseudoalteromonas aliena</name>
    <dbReference type="NCBI Taxonomy" id="247523"/>
    <lineage>
        <taxon>Bacteria</taxon>
        <taxon>Pseudomonadati</taxon>
        <taxon>Pseudomonadota</taxon>
        <taxon>Gammaproteobacteria</taxon>
        <taxon>Alteromonadales</taxon>
        <taxon>Pseudoalteromonadaceae</taxon>
        <taxon>Pseudoalteromonas</taxon>
    </lineage>
</organism>
<keyword evidence="1" id="KW-0812">Transmembrane</keyword>
<reference evidence="2 3" key="1">
    <citation type="submission" date="2017-02" db="EMBL/GenBank/DDBJ databases">
        <title>Complete genome sequence of the cold-active Pseudoalteromonas aliena strain EH1 isolated from Arctic seawater.</title>
        <authorList>
            <person name="Kim E."/>
            <person name="Heo E."/>
            <person name="Kim H."/>
            <person name="Kim D."/>
        </authorList>
    </citation>
    <scope>NUCLEOTIDE SEQUENCE [LARGE SCALE GENOMIC DNA]</scope>
    <source>
        <strain evidence="2 3">EH1</strain>
    </source>
</reference>
<sequence>MESTFRVKNNHAFVVKESDIKKIWDKLESFDKSVTAIVEFTDSIERKVDSCETLIQFENSKKRQIKRIELMAICKEKINITRVELENDEYRTISIASSGDDETVTKIGDQIPEIIDGLKPWYSMIARLDLIWVCSLIIFLFGFFVSVMVPDSESKDPLSFDQALRALSILGGVLFTGFFAYKYVNCFKKTIFPIGCFALGQGKERYEMQEKIRWSVVVALIISLLSSTIYGLLT</sequence>
<keyword evidence="1" id="KW-0472">Membrane</keyword>
<proteinExistence type="predicted"/>
<dbReference type="AlphaFoldDB" id="A0A1Q2H2U6"/>
<gene>
    <name evidence="2" type="ORF">B0W48_18965</name>
</gene>
<evidence type="ECO:0000313" key="3">
    <source>
        <dbReference type="Proteomes" id="UP000188243"/>
    </source>
</evidence>